<evidence type="ECO:0000313" key="1">
    <source>
        <dbReference type="EMBL" id="TMS18346.1"/>
    </source>
</evidence>
<dbReference type="Proteomes" id="UP000793456">
    <property type="component" value="Chromosome VI"/>
</dbReference>
<sequence>MVKHSISPTYNHTMVYDGFHTSDLREACAELTVWHREMGGLKTHKLGGIRLSSGTGQSYGEAVTWMDSTEEEVAVWASMIENPNHWIDTALPIRTNLAHRSE</sequence>
<accession>A0ACD3RHB3</accession>
<proteinExistence type="predicted"/>
<evidence type="ECO:0000313" key="2">
    <source>
        <dbReference type="Proteomes" id="UP000793456"/>
    </source>
</evidence>
<keyword evidence="2" id="KW-1185">Reference proteome</keyword>
<gene>
    <name evidence="1" type="ORF">E3U43_010672</name>
</gene>
<dbReference type="EMBL" id="CM011679">
    <property type="protein sequence ID" value="TMS18346.1"/>
    <property type="molecule type" value="Genomic_DNA"/>
</dbReference>
<name>A0ACD3RHB3_LARCR</name>
<protein>
    <submittedName>
        <fullName evidence="1">Uncharacterized protein</fullName>
    </submittedName>
</protein>
<comment type="caution">
    <text evidence="1">The sequence shown here is derived from an EMBL/GenBank/DDBJ whole genome shotgun (WGS) entry which is preliminary data.</text>
</comment>
<organism evidence="1 2">
    <name type="scientific">Larimichthys crocea</name>
    <name type="common">Large yellow croaker</name>
    <name type="synonym">Pseudosciaena crocea</name>
    <dbReference type="NCBI Taxonomy" id="215358"/>
    <lineage>
        <taxon>Eukaryota</taxon>
        <taxon>Metazoa</taxon>
        <taxon>Chordata</taxon>
        <taxon>Craniata</taxon>
        <taxon>Vertebrata</taxon>
        <taxon>Euteleostomi</taxon>
        <taxon>Actinopterygii</taxon>
        <taxon>Neopterygii</taxon>
        <taxon>Teleostei</taxon>
        <taxon>Neoteleostei</taxon>
        <taxon>Acanthomorphata</taxon>
        <taxon>Eupercaria</taxon>
        <taxon>Sciaenidae</taxon>
        <taxon>Larimichthys</taxon>
    </lineage>
</organism>
<reference evidence="1" key="1">
    <citation type="submission" date="2018-11" db="EMBL/GenBank/DDBJ databases">
        <title>The sequence and de novo assembly of Larimichthys crocea genome using PacBio and Hi-C technologies.</title>
        <authorList>
            <person name="Xu P."/>
            <person name="Chen B."/>
            <person name="Zhou Z."/>
            <person name="Ke Q."/>
            <person name="Wu Y."/>
            <person name="Bai H."/>
            <person name="Pu F."/>
        </authorList>
    </citation>
    <scope>NUCLEOTIDE SEQUENCE</scope>
    <source>
        <tissue evidence="1">Muscle</tissue>
    </source>
</reference>